<sequence>MSTPHLTPFPVHTVDSAPVGSRELLRSAEQAWGFLPKLHAVLAESPAALEAYMTLFRLVGESSLSAQQQQVAYLTVSALHGCRYCVAGHTYLAQQAGLPSAVVQALRRGEPITTDDRLEALRRFVTRLVLDRGQVAPEEVAAFHAAGHTRQNLLELITLVATKTISNYANHLALTPAEAFMADPAYAWAPPQTDAALA</sequence>
<accession>A0ABT1BQ72</accession>
<evidence type="ECO:0000259" key="1">
    <source>
        <dbReference type="Pfam" id="PF02627"/>
    </source>
</evidence>
<dbReference type="InterPro" id="IPR029032">
    <property type="entry name" value="AhpD-like"/>
</dbReference>
<comment type="caution">
    <text evidence="2">The sequence shown here is derived from an EMBL/GenBank/DDBJ whole genome shotgun (WGS) entry which is preliminary data.</text>
</comment>
<dbReference type="InterPro" id="IPR004675">
    <property type="entry name" value="AhpD_core"/>
</dbReference>
<dbReference type="NCBIfam" id="TIGR00778">
    <property type="entry name" value="ahpD_dom"/>
    <property type="match status" value="1"/>
</dbReference>
<dbReference type="RefSeq" id="WP_252770221.1">
    <property type="nucleotide sequence ID" value="NZ_JAMXMC010000007.1"/>
</dbReference>
<keyword evidence="3" id="KW-1185">Reference proteome</keyword>
<dbReference type="InterPro" id="IPR003779">
    <property type="entry name" value="CMD-like"/>
</dbReference>
<evidence type="ECO:0000313" key="3">
    <source>
        <dbReference type="Proteomes" id="UP001204851"/>
    </source>
</evidence>
<gene>
    <name evidence="2" type="ORF">M0L44_13515</name>
</gene>
<dbReference type="EMBL" id="JAMXMC010000007">
    <property type="protein sequence ID" value="MCO5977722.1"/>
    <property type="molecule type" value="Genomic_DNA"/>
</dbReference>
<name>A0ABT1BQ72_9BURK</name>
<dbReference type="PANTHER" id="PTHR35446:SF3">
    <property type="entry name" value="CMD DOMAIN-CONTAINING PROTEIN"/>
    <property type="match status" value="1"/>
</dbReference>
<feature type="domain" description="Carboxymuconolactone decarboxylase-like" evidence="1">
    <location>
        <begin position="46"/>
        <end position="120"/>
    </location>
</feature>
<dbReference type="SUPFAM" id="SSF69118">
    <property type="entry name" value="AhpD-like"/>
    <property type="match status" value="1"/>
</dbReference>
<dbReference type="PANTHER" id="PTHR35446">
    <property type="entry name" value="SI:CH211-175M2.5"/>
    <property type="match status" value="1"/>
</dbReference>
<evidence type="ECO:0000313" key="2">
    <source>
        <dbReference type="EMBL" id="MCO5977722.1"/>
    </source>
</evidence>
<dbReference type="Proteomes" id="UP001204851">
    <property type="component" value="Unassembled WGS sequence"/>
</dbReference>
<dbReference type="Gene3D" id="1.20.1290.10">
    <property type="entry name" value="AhpD-like"/>
    <property type="match status" value="1"/>
</dbReference>
<protein>
    <submittedName>
        <fullName evidence="2">Carboxymuconolactone decarboxylase family protein</fullName>
    </submittedName>
</protein>
<organism evidence="2 3">
    <name type="scientific">Ideonella oryzae</name>
    <dbReference type="NCBI Taxonomy" id="2937441"/>
    <lineage>
        <taxon>Bacteria</taxon>
        <taxon>Pseudomonadati</taxon>
        <taxon>Pseudomonadota</taxon>
        <taxon>Betaproteobacteria</taxon>
        <taxon>Burkholderiales</taxon>
        <taxon>Sphaerotilaceae</taxon>
        <taxon>Ideonella</taxon>
    </lineage>
</organism>
<reference evidence="2 3" key="1">
    <citation type="submission" date="2022-06" db="EMBL/GenBank/DDBJ databases">
        <title>Ideonella sp. NS12-5 Genome sequencing and assembly.</title>
        <authorList>
            <person name="Jung Y."/>
        </authorList>
    </citation>
    <scope>NUCLEOTIDE SEQUENCE [LARGE SCALE GENOMIC DNA]</scope>
    <source>
        <strain evidence="2 3">NS12-5</strain>
    </source>
</reference>
<proteinExistence type="predicted"/>
<dbReference type="Pfam" id="PF02627">
    <property type="entry name" value="CMD"/>
    <property type="match status" value="1"/>
</dbReference>